<gene>
    <name evidence="1" type="primary">Mphosph8</name>
    <name evidence="1" type="ORF">EYF80_028913</name>
</gene>
<evidence type="ECO:0000313" key="2">
    <source>
        <dbReference type="Proteomes" id="UP000314294"/>
    </source>
</evidence>
<organism evidence="1 2">
    <name type="scientific">Liparis tanakae</name>
    <name type="common">Tanaka's snailfish</name>
    <dbReference type="NCBI Taxonomy" id="230148"/>
    <lineage>
        <taxon>Eukaryota</taxon>
        <taxon>Metazoa</taxon>
        <taxon>Chordata</taxon>
        <taxon>Craniata</taxon>
        <taxon>Vertebrata</taxon>
        <taxon>Euteleostomi</taxon>
        <taxon>Actinopterygii</taxon>
        <taxon>Neopterygii</taxon>
        <taxon>Teleostei</taxon>
        <taxon>Neoteleostei</taxon>
        <taxon>Acanthomorphata</taxon>
        <taxon>Eupercaria</taxon>
        <taxon>Perciformes</taxon>
        <taxon>Cottioidei</taxon>
        <taxon>Cottales</taxon>
        <taxon>Liparidae</taxon>
        <taxon>Liparis</taxon>
    </lineage>
</organism>
<sequence length="82" mass="8990">MVACEPTGLEGTYSLLSVPPVSLSGTLLTGSRLRRSSVASSRNERTRSRELRDAVKSGDYMAVKLALNSKEDYNLDQELSRV</sequence>
<dbReference type="Proteomes" id="UP000314294">
    <property type="component" value="Unassembled WGS sequence"/>
</dbReference>
<accession>A0A4Z2H4X6</accession>
<proteinExistence type="predicted"/>
<reference evidence="1 2" key="1">
    <citation type="submission" date="2019-03" db="EMBL/GenBank/DDBJ databases">
        <title>First draft genome of Liparis tanakae, snailfish: a comprehensive survey of snailfish specific genes.</title>
        <authorList>
            <person name="Kim W."/>
            <person name="Song I."/>
            <person name="Jeong J.-H."/>
            <person name="Kim D."/>
            <person name="Kim S."/>
            <person name="Ryu S."/>
            <person name="Song J.Y."/>
            <person name="Lee S.K."/>
        </authorList>
    </citation>
    <scope>NUCLEOTIDE SEQUENCE [LARGE SCALE GENOMIC DNA]</scope>
    <source>
        <tissue evidence="1">Muscle</tissue>
    </source>
</reference>
<protein>
    <submittedName>
        <fullName evidence="1">M-phase phosphoprotein 8</fullName>
    </submittedName>
</protein>
<name>A0A4Z2H4X6_9TELE</name>
<keyword evidence="2" id="KW-1185">Reference proteome</keyword>
<comment type="caution">
    <text evidence="1">The sequence shown here is derived from an EMBL/GenBank/DDBJ whole genome shotgun (WGS) entry which is preliminary data.</text>
</comment>
<evidence type="ECO:0000313" key="1">
    <source>
        <dbReference type="EMBL" id="TNN60918.1"/>
    </source>
</evidence>
<dbReference type="AlphaFoldDB" id="A0A4Z2H4X6"/>
<dbReference type="EMBL" id="SRLO01000325">
    <property type="protein sequence ID" value="TNN60918.1"/>
    <property type="molecule type" value="Genomic_DNA"/>
</dbReference>
<dbReference type="OrthoDB" id="5376140at2759"/>